<evidence type="ECO:0000313" key="1">
    <source>
        <dbReference type="EMBL" id="SHF81470.1"/>
    </source>
</evidence>
<proteinExistence type="predicted"/>
<keyword evidence="2" id="KW-1185">Reference proteome</keyword>
<sequence length="52" mass="5862">MNNDVNELLPHELESVVGGYWLDNPQSEFGKTLNDLGNLGADFGIWLYDITH</sequence>
<organism evidence="1 2">
    <name type="scientific">Marisediminitalea aggregata</name>
    <dbReference type="NCBI Taxonomy" id="634436"/>
    <lineage>
        <taxon>Bacteria</taxon>
        <taxon>Pseudomonadati</taxon>
        <taxon>Pseudomonadota</taxon>
        <taxon>Gammaproteobacteria</taxon>
        <taxon>Alteromonadales</taxon>
        <taxon>Alteromonadaceae</taxon>
        <taxon>Marisediminitalea</taxon>
    </lineage>
</organism>
<accession>A0A1M5EQS9</accession>
<reference evidence="2" key="1">
    <citation type="submission" date="2016-11" db="EMBL/GenBank/DDBJ databases">
        <authorList>
            <person name="Varghese N."/>
            <person name="Submissions S."/>
        </authorList>
    </citation>
    <scope>NUCLEOTIDE SEQUENCE [LARGE SCALE GENOMIC DNA]</scope>
    <source>
        <strain evidence="2">CGMCC 1.8995</strain>
    </source>
</reference>
<name>A0A1M5EQS9_9ALTE</name>
<dbReference type="STRING" id="634436.SAMN05216361_0493"/>
<evidence type="ECO:0000313" key="2">
    <source>
        <dbReference type="Proteomes" id="UP000184520"/>
    </source>
</evidence>
<dbReference type="Proteomes" id="UP000184520">
    <property type="component" value="Unassembled WGS sequence"/>
</dbReference>
<dbReference type="AlphaFoldDB" id="A0A1M5EQS9"/>
<dbReference type="EMBL" id="FQWD01000001">
    <property type="protein sequence ID" value="SHF81470.1"/>
    <property type="molecule type" value="Genomic_DNA"/>
</dbReference>
<dbReference type="RefSeq" id="WP_175555753.1">
    <property type="nucleotide sequence ID" value="NZ_FQWD01000001.1"/>
</dbReference>
<gene>
    <name evidence="1" type="ORF">SAMN05216361_0493</name>
</gene>
<protein>
    <recommendedName>
        <fullName evidence="3">Bacteriocin-type signal sequence-containing protein</fullName>
    </recommendedName>
</protein>
<evidence type="ECO:0008006" key="3">
    <source>
        <dbReference type="Google" id="ProtNLM"/>
    </source>
</evidence>